<protein>
    <recommendedName>
        <fullName evidence="3">DUF3791 domain-containing protein</fullName>
    </recommendedName>
</protein>
<dbReference type="EMBL" id="VOGC01000006">
    <property type="protein sequence ID" value="MQN01655.1"/>
    <property type="molecule type" value="Genomic_DNA"/>
</dbReference>
<evidence type="ECO:0008006" key="3">
    <source>
        <dbReference type="Google" id="ProtNLM"/>
    </source>
</evidence>
<dbReference type="Proteomes" id="UP000460257">
    <property type="component" value="Unassembled WGS sequence"/>
</dbReference>
<evidence type="ECO:0000313" key="1">
    <source>
        <dbReference type="EMBL" id="MQN01655.1"/>
    </source>
</evidence>
<proteinExistence type="predicted"/>
<reference evidence="1" key="1">
    <citation type="journal article" date="2020" name="Appl. Environ. Microbiol.">
        <title>Medium-Chain Fatty Acid Synthesis by 'Candidatus Weimeria bifida' gen. nov., sp. nov., and 'Candidatus Pseudoramibacter fermentans' sp. nov.</title>
        <authorList>
            <person name="Scarborough M.J."/>
            <person name="Myers K.S."/>
            <person name="Donohue T.J."/>
            <person name="Noguera D.R."/>
        </authorList>
    </citation>
    <scope>NUCLEOTIDE SEQUENCE</scope>
    <source>
        <strain evidence="1">LCO1.1</strain>
    </source>
</reference>
<gene>
    <name evidence="1" type="ORF">FRC54_07005</name>
</gene>
<organism evidence="1 2">
    <name type="scientific">Candidatus Weimeria bifida</name>
    <dbReference type="NCBI Taxonomy" id="2599074"/>
    <lineage>
        <taxon>Bacteria</taxon>
        <taxon>Bacillati</taxon>
        <taxon>Bacillota</taxon>
        <taxon>Clostridia</taxon>
        <taxon>Lachnospirales</taxon>
        <taxon>Lachnospiraceae</taxon>
        <taxon>Candidatus Weimeria</taxon>
    </lineage>
</organism>
<sequence>MNDDTLEQFYQEGLEERLISYLAKKKNISLEKAMDIYYHSDMARYISEGKYGIQYLDYKVLAQMLMDSEQDLFEK</sequence>
<keyword evidence="2" id="KW-1185">Reference proteome</keyword>
<accession>A0A6N7J0U7</accession>
<evidence type="ECO:0000313" key="2">
    <source>
        <dbReference type="Proteomes" id="UP000460257"/>
    </source>
</evidence>
<name>A0A6N7J0U7_9FIRM</name>
<comment type="caution">
    <text evidence="1">The sequence shown here is derived from an EMBL/GenBank/DDBJ whole genome shotgun (WGS) entry which is preliminary data.</text>
</comment>
<dbReference type="AlphaFoldDB" id="A0A6N7J0U7"/>